<dbReference type="Gene3D" id="1.10.600.10">
    <property type="entry name" value="Farnesyl Diphosphate Synthase"/>
    <property type="match status" value="1"/>
</dbReference>
<gene>
    <name evidence="1" type="ORF">BHV28_06520</name>
</gene>
<dbReference type="InterPro" id="IPR008949">
    <property type="entry name" value="Isoprenoid_synthase_dom_sf"/>
</dbReference>
<dbReference type="AlphaFoldDB" id="A0A1U9JU11"/>
<dbReference type="Pfam" id="PF00494">
    <property type="entry name" value="SQS_PSY"/>
    <property type="match status" value="1"/>
</dbReference>
<organism evidence="1 2">
    <name type="scientific">Candidatus Tokpelaia hoelldobleri</name>
    <dbReference type="NCBI Taxonomy" id="1902579"/>
    <lineage>
        <taxon>Bacteria</taxon>
        <taxon>Pseudomonadati</taxon>
        <taxon>Pseudomonadota</taxon>
        <taxon>Alphaproteobacteria</taxon>
        <taxon>Hyphomicrobiales</taxon>
        <taxon>Candidatus Tokpelaia</taxon>
    </lineage>
</organism>
<dbReference type="EMBL" id="CP017315">
    <property type="protein sequence ID" value="AQS41355.1"/>
    <property type="molecule type" value="Genomic_DNA"/>
</dbReference>
<dbReference type="STRING" id="1902579.BHV28_06520"/>
<protein>
    <submittedName>
        <fullName evidence="1">Squalene/phytoene synthase</fullName>
    </submittedName>
</protein>
<reference evidence="1 2" key="1">
    <citation type="journal article" date="2010" name="Science">
        <title>Genomic comparison of the ants Camponotus floridanus and Harpegnathos saltator.</title>
        <authorList>
            <person name="Bonasio R."/>
            <person name="Zhang G."/>
            <person name="Ye C."/>
            <person name="Mutti N.S."/>
            <person name="Fang X."/>
            <person name="Qin N."/>
            <person name="Donahue G."/>
            <person name="Yang P."/>
            <person name="Li Q."/>
            <person name="Li C."/>
            <person name="Zhang P."/>
            <person name="Huang Z."/>
            <person name="Berger S.L."/>
            <person name="Reinberg D."/>
            <person name="Wang J."/>
            <person name="Liebig J."/>
        </authorList>
    </citation>
    <scope>NUCLEOTIDE SEQUENCE [LARGE SCALE GENOMIC DNA]</scope>
    <source>
        <strain evidence="1 2">Hsal</strain>
    </source>
</reference>
<accession>A0A1U9JU11</accession>
<name>A0A1U9JU11_9HYPH</name>
<dbReference type="InterPro" id="IPR002060">
    <property type="entry name" value="Squ/phyt_synthse"/>
</dbReference>
<dbReference type="Proteomes" id="UP000188912">
    <property type="component" value="Chromosome"/>
</dbReference>
<dbReference type="SUPFAM" id="SSF48576">
    <property type="entry name" value="Terpenoid synthases"/>
    <property type="match status" value="1"/>
</dbReference>
<keyword evidence="2" id="KW-1185">Reference proteome</keyword>
<reference evidence="1 2" key="2">
    <citation type="journal article" date="2016" name="Sci. Rep.">
        <title>The genome of Rhizobiales bacteria in predatory ants reveals urease gene functions but no genes for nitrogen fixation.</title>
        <authorList>
            <person name="Neuvonen M.M."/>
            <person name="Tamarit D."/>
            <person name="Naslund K."/>
            <person name="Liebig J."/>
            <person name="Feldhaar H."/>
            <person name="Moran N.A."/>
            <person name="Guy L."/>
            <person name="Andersson S.G."/>
        </authorList>
    </citation>
    <scope>NUCLEOTIDE SEQUENCE [LARGE SCALE GENOMIC DNA]</scope>
    <source>
        <strain evidence="1 2">Hsal</strain>
    </source>
</reference>
<sequence>MADDCLNLLRGGDYDRYISTLFAPRDKRADLAALYAFNLEIARIGQAVKEPLAGEIRLRWWRDCLEAGEGQGQHPVLAALQEAIKRCHLPVSAFLRMCDARIFDLYHDAMPSRNDLEGYCGDTTALVMQLACRILDETAAGACADACGHGGVALGVCGILQHLPQTTARDQLYIPQELLSAVGATREGLRASPPDKDMRQRTVQVLLALAGEHYHSFIRAFAALPVSVRVAFLPLAPVAANLKQVEKAGAQAFEHTVALPRLRRQWLIWRTAVSGRLGIL</sequence>
<dbReference type="KEGG" id="thd:BHV28_06520"/>
<proteinExistence type="predicted"/>
<evidence type="ECO:0000313" key="2">
    <source>
        <dbReference type="Proteomes" id="UP000188912"/>
    </source>
</evidence>
<evidence type="ECO:0000313" key="1">
    <source>
        <dbReference type="EMBL" id="AQS41355.1"/>
    </source>
</evidence>